<organism evidence="5 6">
    <name type="scientific">Mesorhizobium delmotii</name>
    <dbReference type="NCBI Taxonomy" id="1631247"/>
    <lineage>
        <taxon>Bacteria</taxon>
        <taxon>Pseudomonadati</taxon>
        <taxon>Pseudomonadota</taxon>
        <taxon>Alphaproteobacteria</taxon>
        <taxon>Hyphomicrobiales</taxon>
        <taxon>Phyllobacteriaceae</taxon>
        <taxon>Mesorhizobium</taxon>
    </lineage>
</organism>
<dbReference type="PANTHER" id="PTHR41542">
    <property type="entry name" value="BLL5807 PROTEIN"/>
    <property type="match status" value="1"/>
</dbReference>
<feature type="signal peptide" evidence="3">
    <location>
        <begin position="1"/>
        <end position="25"/>
    </location>
</feature>
<dbReference type="PANTHER" id="PTHR41542:SF1">
    <property type="entry name" value="BLL5807 PROTEIN"/>
    <property type="match status" value="1"/>
</dbReference>
<dbReference type="EMBL" id="FUIG01000045">
    <property type="protein sequence ID" value="SJM33786.1"/>
    <property type="molecule type" value="Genomic_DNA"/>
</dbReference>
<keyword evidence="3" id="KW-0732">Signal</keyword>
<dbReference type="AlphaFoldDB" id="A0A2P9ARK4"/>
<feature type="region of interest" description="Disordered" evidence="1">
    <location>
        <begin position="38"/>
        <end position="64"/>
    </location>
</feature>
<evidence type="ECO:0000256" key="2">
    <source>
        <dbReference type="SAM" id="Phobius"/>
    </source>
</evidence>
<evidence type="ECO:0000256" key="1">
    <source>
        <dbReference type="SAM" id="MobiDB-lite"/>
    </source>
</evidence>
<keyword evidence="6" id="KW-1185">Reference proteome</keyword>
<protein>
    <submittedName>
        <fullName evidence="5">Membrane protein</fullName>
    </submittedName>
</protein>
<proteinExistence type="predicted"/>
<dbReference type="SUPFAM" id="SSF54427">
    <property type="entry name" value="NTF2-like"/>
    <property type="match status" value="1"/>
</dbReference>
<feature type="transmembrane region" description="Helical" evidence="2">
    <location>
        <begin position="114"/>
        <end position="138"/>
    </location>
</feature>
<dbReference type="InterPro" id="IPR007379">
    <property type="entry name" value="Tim44-like_dom"/>
</dbReference>
<evidence type="ECO:0000259" key="4">
    <source>
        <dbReference type="SMART" id="SM00978"/>
    </source>
</evidence>
<feature type="domain" description="Tim44-like" evidence="4">
    <location>
        <begin position="182"/>
        <end position="326"/>
    </location>
</feature>
<evidence type="ECO:0000313" key="5">
    <source>
        <dbReference type="EMBL" id="SJM33786.1"/>
    </source>
</evidence>
<keyword evidence="2" id="KW-0812">Transmembrane</keyword>
<reference evidence="6" key="1">
    <citation type="submission" date="2016-12" db="EMBL/GenBank/DDBJ databases">
        <authorList>
            <person name="Brunel B."/>
        </authorList>
    </citation>
    <scope>NUCLEOTIDE SEQUENCE [LARGE SCALE GENOMIC DNA]</scope>
</reference>
<keyword evidence="2" id="KW-1133">Transmembrane helix</keyword>
<gene>
    <name evidence="5" type="ORF">BQ8482_370006</name>
</gene>
<dbReference type="Pfam" id="PF04280">
    <property type="entry name" value="Tim44"/>
    <property type="match status" value="1"/>
</dbReference>
<name>A0A2P9ARK4_9HYPH</name>
<dbReference type="InterPro" id="IPR032710">
    <property type="entry name" value="NTF2-like_dom_sf"/>
</dbReference>
<keyword evidence="2" id="KW-0472">Membrane</keyword>
<evidence type="ECO:0000256" key="3">
    <source>
        <dbReference type="SAM" id="SignalP"/>
    </source>
</evidence>
<dbReference type="Proteomes" id="UP000245698">
    <property type="component" value="Unassembled WGS sequence"/>
</dbReference>
<feature type="chain" id="PRO_5015140927" evidence="3">
    <location>
        <begin position="26"/>
        <end position="327"/>
    </location>
</feature>
<sequence length="327" mass="34985">MMISRSSRFAVLFAGLFLAFSMVTADYAEARRGGSFGSRGTRTFQSVPPTRTAPQPAAPVERSMTPNTVTNSAARQAPASQRPGLFNGLGGSMMRGLLLGGLIGLLLGQGFGGLAGILGLLLQGLLIGGAIMLIIRFFRSLSARNQAPAMAGVPRSMGNFGRNAAAQPDADNVSSFPIPGIGSGFGRTAPASDEITMTQADLDIFQQRLTEVQEAFGREDHAGLRRLATPEMVSYLSEELADNAKNGVRNEVSNVSLLEADIAESWREDDRDYATAALRYESHDVMRDRASGKIVAGEADRPTETTELWTFTRQNGGDWKLAAIQQP</sequence>
<evidence type="ECO:0000313" key="6">
    <source>
        <dbReference type="Proteomes" id="UP000245698"/>
    </source>
</evidence>
<dbReference type="SMART" id="SM00978">
    <property type="entry name" value="Tim44"/>
    <property type="match status" value="1"/>
</dbReference>
<dbReference type="Gene3D" id="3.10.450.240">
    <property type="match status" value="1"/>
</dbReference>
<feature type="transmembrane region" description="Helical" evidence="2">
    <location>
        <begin position="85"/>
        <end position="107"/>
    </location>
</feature>
<feature type="compositionally biased region" description="Low complexity" evidence="1">
    <location>
        <begin position="38"/>
        <end position="59"/>
    </location>
</feature>
<accession>A0A2P9ARK4</accession>